<reference evidence="2 3" key="1">
    <citation type="submission" date="2013-02" db="EMBL/GenBank/DDBJ databases">
        <title>The Genome Sequence of Plasmodium inui San Antonio 1.</title>
        <authorList>
            <consortium name="The Broad Institute Genome Sequencing Platform"/>
            <consortium name="The Broad Institute Genome Sequencing Center for Infectious Disease"/>
            <person name="Neafsey D."/>
            <person name="Cheeseman I."/>
            <person name="Volkman S."/>
            <person name="Adams J."/>
            <person name="Walker B."/>
            <person name="Young S.K."/>
            <person name="Zeng Q."/>
            <person name="Gargeya S."/>
            <person name="Fitzgerald M."/>
            <person name="Haas B."/>
            <person name="Abouelleil A."/>
            <person name="Alvarado L."/>
            <person name="Arachchi H.M."/>
            <person name="Berlin A.M."/>
            <person name="Chapman S.B."/>
            <person name="Dewar J."/>
            <person name="Goldberg J."/>
            <person name="Griggs A."/>
            <person name="Gujja S."/>
            <person name="Hansen M."/>
            <person name="Howarth C."/>
            <person name="Imamovic A."/>
            <person name="Larimer J."/>
            <person name="McCowan C."/>
            <person name="Murphy C."/>
            <person name="Neiman D."/>
            <person name="Pearson M."/>
            <person name="Priest M."/>
            <person name="Roberts A."/>
            <person name="Saif S."/>
            <person name="Shea T."/>
            <person name="Sisk P."/>
            <person name="Sykes S."/>
            <person name="Wortman J."/>
            <person name="Nusbaum C."/>
            <person name="Birren B."/>
        </authorList>
    </citation>
    <scope>NUCLEOTIDE SEQUENCE [LARGE SCALE GENOMIC DNA]</scope>
    <source>
        <strain evidence="2 3">San Antonio 1</strain>
    </source>
</reference>
<accession>W7A236</accession>
<feature type="compositionally biased region" description="Basic and acidic residues" evidence="1">
    <location>
        <begin position="68"/>
        <end position="83"/>
    </location>
</feature>
<sequence>MSALPRSKTCGVCRIRNMGEPDVHLCEGQHQSPPYKRSKTAEFNHSRGTNNWERSSTSEVQIKGCLSSEKEHIDKERPRKDDPTSESPPSCPHSQNASKKEKQVKKYSIDFDTFNESIFDVNIELDERDPGGGPEFECTSEDTQEDTEDGPYQDDEHDQTERRTDNLRRSNHTGNKDYHEKKRNTRKRSMHFCSSSENSSHSSLDVNEILQTGTNQRVERKNRNTYILQHKERIREGRNEKRNRKNNSSNSNNLKNNFLKISKATKDNVKRASIATVMLENLSNRDPDSDFGSELSSGSSENSHLRENHYPYGTDHLNYSQKAHPRMH</sequence>
<evidence type="ECO:0000313" key="3">
    <source>
        <dbReference type="Proteomes" id="UP000030640"/>
    </source>
</evidence>
<feature type="region of interest" description="Disordered" evidence="1">
    <location>
        <begin position="125"/>
        <end position="205"/>
    </location>
</feature>
<evidence type="ECO:0000313" key="2">
    <source>
        <dbReference type="EMBL" id="EUD67282.1"/>
    </source>
</evidence>
<evidence type="ECO:0000256" key="1">
    <source>
        <dbReference type="SAM" id="MobiDB-lite"/>
    </source>
</evidence>
<dbReference type="RefSeq" id="XP_008816253.1">
    <property type="nucleotide sequence ID" value="XM_008818031.1"/>
</dbReference>
<feature type="compositionally biased region" description="Low complexity" evidence="1">
    <location>
        <begin position="246"/>
        <end position="256"/>
    </location>
</feature>
<dbReference type="EMBL" id="KI965467">
    <property type="protein sequence ID" value="EUD67282.1"/>
    <property type="molecule type" value="Genomic_DNA"/>
</dbReference>
<name>W7A236_9APIC</name>
<feature type="compositionally biased region" description="Basic and acidic residues" evidence="1">
    <location>
        <begin position="229"/>
        <end position="240"/>
    </location>
</feature>
<dbReference type="OrthoDB" id="387259at2759"/>
<feature type="region of interest" description="Disordered" evidence="1">
    <location>
        <begin position="283"/>
        <end position="328"/>
    </location>
</feature>
<proteinExistence type="predicted"/>
<keyword evidence="3" id="KW-1185">Reference proteome</keyword>
<feature type="region of interest" description="Disordered" evidence="1">
    <location>
        <begin position="22"/>
        <end position="105"/>
    </location>
</feature>
<organism evidence="2 3">
    <name type="scientific">Plasmodium inui San Antonio 1</name>
    <dbReference type="NCBI Taxonomy" id="1237626"/>
    <lineage>
        <taxon>Eukaryota</taxon>
        <taxon>Sar</taxon>
        <taxon>Alveolata</taxon>
        <taxon>Apicomplexa</taxon>
        <taxon>Aconoidasida</taxon>
        <taxon>Haemosporida</taxon>
        <taxon>Plasmodiidae</taxon>
        <taxon>Plasmodium</taxon>
        <taxon>Plasmodium (Plasmodium)</taxon>
    </lineage>
</organism>
<feature type="compositionally biased region" description="Basic and acidic residues" evidence="1">
    <location>
        <begin position="159"/>
        <end position="180"/>
    </location>
</feature>
<feature type="compositionally biased region" description="Polar residues" evidence="1">
    <location>
        <begin position="85"/>
        <end position="97"/>
    </location>
</feature>
<protein>
    <submittedName>
        <fullName evidence="2">Uncharacterized protein</fullName>
    </submittedName>
</protein>
<feature type="compositionally biased region" description="Basic residues" evidence="1">
    <location>
        <begin position="181"/>
        <end position="190"/>
    </location>
</feature>
<feature type="compositionally biased region" description="Low complexity" evidence="1">
    <location>
        <begin position="290"/>
        <end position="302"/>
    </location>
</feature>
<dbReference type="AlphaFoldDB" id="W7A236"/>
<feature type="compositionally biased region" description="Polar residues" evidence="1">
    <location>
        <begin position="46"/>
        <end position="60"/>
    </location>
</feature>
<feature type="region of interest" description="Disordered" evidence="1">
    <location>
        <begin position="229"/>
        <end position="256"/>
    </location>
</feature>
<dbReference type="VEuPathDB" id="PlasmoDB:C922_02432"/>
<dbReference type="Proteomes" id="UP000030640">
    <property type="component" value="Unassembled WGS sequence"/>
</dbReference>
<feature type="compositionally biased region" description="Acidic residues" evidence="1">
    <location>
        <begin position="138"/>
        <end position="158"/>
    </location>
</feature>
<feature type="compositionally biased region" description="Low complexity" evidence="1">
    <location>
        <begin position="194"/>
        <end position="203"/>
    </location>
</feature>
<gene>
    <name evidence="2" type="ORF">C922_02432</name>
</gene>
<dbReference type="GeneID" id="20037706"/>